<evidence type="ECO:0000256" key="1">
    <source>
        <dbReference type="SAM" id="MobiDB-lite"/>
    </source>
</evidence>
<feature type="region of interest" description="Disordered" evidence="1">
    <location>
        <begin position="487"/>
        <end position="539"/>
    </location>
</feature>
<name>A0A8H8CM27_PSICU</name>
<protein>
    <submittedName>
        <fullName evidence="3">Uncharacterized protein</fullName>
    </submittedName>
</protein>
<reference evidence="3" key="1">
    <citation type="submission" date="2021-02" db="EMBL/GenBank/DDBJ databases">
        <title>Psilocybe cubensis genome.</title>
        <authorList>
            <person name="Mckernan K.J."/>
            <person name="Crawford S."/>
            <person name="Trippe A."/>
            <person name="Kane L.T."/>
            <person name="Mclaughlin S."/>
        </authorList>
    </citation>
    <scope>NUCLEOTIDE SEQUENCE [LARGE SCALE GENOMIC DNA]</scope>
    <source>
        <strain evidence="3">MGC-MH-2018</strain>
    </source>
</reference>
<feature type="compositionally biased region" description="Basic and acidic residues" evidence="1">
    <location>
        <begin position="421"/>
        <end position="440"/>
    </location>
</feature>
<feature type="region of interest" description="Disordered" evidence="1">
    <location>
        <begin position="280"/>
        <end position="360"/>
    </location>
</feature>
<feature type="compositionally biased region" description="Low complexity" evidence="1">
    <location>
        <begin position="526"/>
        <end position="539"/>
    </location>
</feature>
<evidence type="ECO:0000256" key="2">
    <source>
        <dbReference type="SAM" id="Phobius"/>
    </source>
</evidence>
<dbReference type="AlphaFoldDB" id="A0A8H8CM27"/>
<feature type="region of interest" description="Disordered" evidence="1">
    <location>
        <begin position="593"/>
        <end position="649"/>
    </location>
</feature>
<sequence length="649" mass="72021">MPNSSLTHKSEPSEPQSTLVHSRNLSTVSSVTLHTNTTLHSQPYEPLLRPISPGSGEYYDVVSHQSRQSDRVLSLPRWSQSNVISRSVSVIDEKKSFSDRKPQRRRAVMRWSKNTLQLVMAAWAIYSTVRYFIAFTVYQSITGQAVSLALGTATGLSFAFASCASILWTGQTYLLIHGFSVQALMTLRRTLHFLSSCCLFGPSVVNLVLVFLWKKHIDLELQVRYRCKLDVDLVWSVRESLCNHRTRKWGYWIALSIVRLLVTLAIIVAFHLIASSAQFTPSRKPTKPRHLKGKKSHIRLESGPSPFLPPSTHISPRDHILQHQSSEVTLSGKSSPRNRLHPSRSHSSTFSEQGDAPSYHKEFIPMNNEQQEGDQEMTGFADRFRLLISQITRETEEALAFARSDDATSSQISAESPPPPHPHDGPDEDIEYAHDHHDYHYDEDDDFYSSSPEHNVSHSDYHQAYPAEEHIRMLNGYIRRMPTIESMGSREWRSSVGASSQNTNRDRTGTSRPPTRGARLSWAGTELSNSSEPRSQSNSLAAQAELLAGMFSKAHTTEIGELVRRGETIRMVDNHSANEGSSIGDAVAEASVGSGSLGNASSSNSYHTASTVSSLSSALADATDSPLPTPPRISGELPPISSTDSSKKH</sequence>
<keyword evidence="2" id="KW-0472">Membrane</keyword>
<feature type="region of interest" description="Disordered" evidence="1">
    <location>
        <begin position="1"/>
        <end position="23"/>
    </location>
</feature>
<organism evidence="3">
    <name type="scientific">Psilocybe cubensis</name>
    <name type="common">Psychedelic mushroom</name>
    <name type="synonym">Stropharia cubensis</name>
    <dbReference type="NCBI Taxonomy" id="181762"/>
    <lineage>
        <taxon>Eukaryota</taxon>
        <taxon>Fungi</taxon>
        <taxon>Dikarya</taxon>
        <taxon>Basidiomycota</taxon>
        <taxon>Agaricomycotina</taxon>
        <taxon>Agaricomycetes</taxon>
        <taxon>Agaricomycetidae</taxon>
        <taxon>Agaricales</taxon>
        <taxon>Agaricineae</taxon>
        <taxon>Strophariaceae</taxon>
        <taxon>Psilocybe</taxon>
    </lineage>
</organism>
<accession>A0A8H8CM27</accession>
<feature type="transmembrane region" description="Helical" evidence="2">
    <location>
        <begin position="249"/>
        <end position="274"/>
    </location>
</feature>
<proteinExistence type="predicted"/>
<feature type="region of interest" description="Disordered" evidence="1">
    <location>
        <begin position="401"/>
        <end position="463"/>
    </location>
</feature>
<evidence type="ECO:0000313" key="3">
    <source>
        <dbReference type="EMBL" id="KAG5170150.1"/>
    </source>
</evidence>
<keyword evidence="2" id="KW-1133">Transmembrane helix</keyword>
<feature type="compositionally biased region" description="Polar residues" evidence="1">
    <location>
        <begin position="640"/>
        <end position="649"/>
    </location>
</feature>
<gene>
    <name evidence="3" type="ORF">JR316_004537</name>
</gene>
<dbReference type="EMBL" id="JAFIQS010000004">
    <property type="protein sequence ID" value="KAG5170150.1"/>
    <property type="molecule type" value="Genomic_DNA"/>
</dbReference>
<feature type="compositionally biased region" description="Low complexity" evidence="1">
    <location>
        <begin position="593"/>
        <end position="625"/>
    </location>
</feature>
<keyword evidence="2" id="KW-0812">Transmembrane</keyword>
<feature type="transmembrane region" description="Helical" evidence="2">
    <location>
        <begin position="114"/>
        <end position="133"/>
    </location>
</feature>
<comment type="caution">
    <text evidence="3">The sequence shown here is derived from an EMBL/GenBank/DDBJ whole genome shotgun (WGS) entry which is preliminary data.</text>
</comment>
<feature type="transmembrane region" description="Helical" evidence="2">
    <location>
        <begin position="145"/>
        <end position="170"/>
    </location>
</feature>
<feature type="compositionally biased region" description="Polar residues" evidence="1">
    <location>
        <begin position="322"/>
        <end position="335"/>
    </location>
</feature>
<feature type="transmembrane region" description="Helical" evidence="2">
    <location>
        <begin position="191"/>
        <end position="213"/>
    </location>
</feature>
<feature type="compositionally biased region" description="Basic residues" evidence="1">
    <location>
        <begin position="284"/>
        <end position="297"/>
    </location>
</feature>